<dbReference type="Proteomes" id="UP000717634">
    <property type="component" value="Unassembled WGS sequence"/>
</dbReference>
<feature type="signal peptide" evidence="1">
    <location>
        <begin position="1"/>
        <end position="20"/>
    </location>
</feature>
<sequence length="303" mass="33825">MRLFYFCLCCCLLLSAPVFAQFSRSIAEFKRDRAQETQLLRTQLLLVVVKQEDEKQLKKLAKKPDGLRAYQQSIALGNALLKEVAGPGWTFSPKVEYKSEAELAALVAANTGQLNVLDFDAVDYLDAPPPMRRYGEPGPVLAGHRDELLSFRLRIFLKQIDFTVHNEPLLNNTPNPSDALYCVKILEQYAAGTGPQRVKSGSTPPLLLLCQDDRAPGLTDAQIKQVYPYSYQFVARPEYEKAVHEVSPGVAFVRMAWQAYGTISPMAYALPGFGIVSGGDLHRLKGPLITLQDFKSFKKTLLR</sequence>
<name>A0ABX1HF96_9BACT</name>
<keyword evidence="1" id="KW-0732">Signal</keyword>
<protein>
    <recommendedName>
        <fullName evidence="4">Secreted protein</fullName>
    </recommendedName>
</protein>
<evidence type="ECO:0000256" key="1">
    <source>
        <dbReference type="SAM" id="SignalP"/>
    </source>
</evidence>
<organism evidence="2 3">
    <name type="scientific">Hymenobacter artigasi</name>
    <dbReference type="NCBI Taxonomy" id="2719616"/>
    <lineage>
        <taxon>Bacteria</taxon>
        <taxon>Pseudomonadati</taxon>
        <taxon>Bacteroidota</taxon>
        <taxon>Cytophagia</taxon>
        <taxon>Cytophagales</taxon>
        <taxon>Hymenobacteraceae</taxon>
        <taxon>Hymenobacter</taxon>
    </lineage>
</organism>
<dbReference type="RefSeq" id="WP_168671335.1">
    <property type="nucleotide sequence ID" value="NZ_JAAVTK010000001.1"/>
</dbReference>
<keyword evidence="3" id="KW-1185">Reference proteome</keyword>
<reference evidence="2 3" key="1">
    <citation type="submission" date="2020-03" db="EMBL/GenBank/DDBJ databases">
        <title>Genomic Encyclopedia of Type Strains, Phase IV (KMG-V): Genome sequencing to study the core and pangenomes of soil and plant-associated prokaryotes.</title>
        <authorList>
            <person name="Whitman W."/>
        </authorList>
    </citation>
    <scope>NUCLEOTIDE SEQUENCE [LARGE SCALE GENOMIC DNA]</scope>
    <source>
        <strain evidence="2 3">1B</strain>
    </source>
</reference>
<evidence type="ECO:0000313" key="3">
    <source>
        <dbReference type="Proteomes" id="UP000717634"/>
    </source>
</evidence>
<gene>
    <name evidence="2" type="ORF">HBN54_000260</name>
</gene>
<dbReference type="EMBL" id="JAAVTK010000001">
    <property type="protein sequence ID" value="NKI87681.1"/>
    <property type="molecule type" value="Genomic_DNA"/>
</dbReference>
<comment type="caution">
    <text evidence="2">The sequence shown here is derived from an EMBL/GenBank/DDBJ whole genome shotgun (WGS) entry which is preliminary data.</text>
</comment>
<evidence type="ECO:0008006" key="4">
    <source>
        <dbReference type="Google" id="ProtNLM"/>
    </source>
</evidence>
<evidence type="ECO:0000313" key="2">
    <source>
        <dbReference type="EMBL" id="NKI87681.1"/>
    </source>
</evidence>
<feature type="chain" id="PRO_5046796592" description="Secreted protein" evidence="1">
    <location>
        <begin position="21"/>
        <end position="303"/>
    </location>
</feature>
<accession>A0ABX1HF96</accession>
<proteinExistence type="predicted"/>